<dbReference type="RefSeq" id="WP_131497999.1">
    <property type="nucleotide sequence ID" value="NZ_SJKC01000003.1"/>
</dbReference>
<feature type="signal peptide" evidence="6">
    <location>
        <begin position="1"/>
        <end position="19"/>
    </location>
</feature>
<dbReference type="GO" id="GO:0016020">
    <property type="term" value="C:membrane"/>
    <property type="evidence" value="ECO:0007669"/>
    <property type="project" value="UniProtKB-SubCell"/>
</dbReference>
<evidence type="ECO:0000256" key="3">
    <source>
        <dbReference type="ARBA" id="ARBA00022989"/>
    </source>
</evidence>
<evidence type="ECO:0000256" key="5">
    <source>
        <dbReference type="SAM" id="Phobius"/>
    </source>
</evidence>
<keyword evidence="3 5" id="KW-1133">Transmembrane helix</keyword>
<sequence>MYAAYLATTLLAAALTGSAAVANLLRHDYPKTQADRINVDHKWIVPFGLLLGAGSVGLLAGLAVPPLGVLAAAGLVLYFLAALTAHLRVHDHNLAPWSVYFIACAAALVTTVTYH</sequence>
<protein>
    <submittedName>
        <fullName evidence="7">DoxX family protein</fullName>
    </submittedName>
</protein>
<feature type="transmembrane region" description="Helical" evidence="5">
    <location>
        <begin position="95"/>
        <end position="114"/>
    </location>
</feature>
<dbReference type="AlphaFoldDB" id="A0A4R0ISL0"/>
<comment type="subcellular location">
    <subcellularLocation>
        <location evidence="1">Membrane</location>
        <topology evidence="1">Multi-pass membrane protein</topology>
    </subcellularLocation>
</comment>
<feature type="transmembrane region" description="Helical" evidence="5">
    <location>
        <begin position="69"/>
        <end position="89"/>
    </location>
</feature>
<evidence type="ECO:0000313" key="8">
    <source>
        <dbReference type="Proteomes" id="UP000294225"/>
    </source>
</evidence>
<dbReference type="Proteomes" id="UP000294225">
    <property type="component" value="Unassembled WGS sequence"/>
</dbReference>
<evidence type="ECO:0000313" key="7">
    <source>
        <dbReference type="EMBL" id="TCC36149.1"/>
    </source>
</evidence>
<organism evidence="7 8">
    <name type="scientific">Kribbella speibonae</name>
    <dbReference type="NCBI Taxonomy" id="1572660"/>
    <lineage>
        <taxon>Bacteria</taxon>
        <taxon>Bacillati</taxon>
        <taxon>Actinomycetota</taxon>
        <taxon>Actinomycetes</taxon>
        <taxon>Propionibacteriales</taxon>
        <taxon>Kribbellaceae</taxon>
        <taxon>Kribbella</taxon>
    </lineage>
</organism>
<reference evidence="7 8" key="1">
    <citation type="submission" date="2019-02" db="EMBL/GenBank/DDBJ databases">
        <title>Kribbella capetownensis sp. nov. and Kribbella speibonae sp. nov., isolated from soil.</title>
        <authorList>
            <person name="Curtis S.M."/>
            <person name="Norton I."/>
            <person name="Everest G.J."/>
            <person name="Meyers P.R."/>
        </authorList>
    </citation>
    <scope>NUCLEOTIDE SEQUENCE [LARGE SCALE GENOMIC DNA]</scope>
    <source>
        <strain evidence="7 8">YM55</strain>
    </source>
</reference>
<keyword evidence="2 5" id="KW-0812">Transmembrane</keyword>
<dbReference type="InterPro" id="IPR032808">
    <property type="entry name" value="DoxX"/>
</dbReference>
<dbReference type="EMBL" id="SJKC01000003">
    <property type="protein sequence ID" value="TCC36149.1"/>
    <property type="molecule type" value="Genomic_DNA"/>
</dbReference>
<evidence type="ECO:0000256" key="1">
    <source>
        <dbReference type="ARBA" id="ARBA00004141"/>
    </source>
</evidence>
<dbReference type="Pfam" id="PF13564">
    <property type="entry name" value="DoxX_2"/>
    <property type="match status" value="1"/>
</dbReference>
<name>A0A4R0ISL0_9ACTN</name>
<feature type="chain" id="PRO_5038333832" evidence="6">
    <location>
        <begin position="20"/>
        <end position="115"/>
    </location>
</feature>
<accession>A0A4R0ISL0</accession>
<keyword evidence="6" id="KW-0732">Signal</keyword>
<keyword evidence="4 5" id="KW-0472">Membrane</keyword>
<comment type="caution">
    <text evidence="7">The sequence shown here is derived from an EMBL/GenBank/DDBJ whole genome shotgun (WGS) entry which is preliminary data.</text>
</comment>
<evidence type="ECO:0000256" key="6">
    <source>
        <dbReference type="SAM" id="SignalP"/>
    </source>
</evidence>
<feature type="transmembrane region" description="Helical" evidence="5">
    <location>
        <begin position="43"/>
        <end position="62"/>
    </location>
</feature>
<evidence type="ECO:0000256" key="4">
    <source>
        <dbReference type="ARBA" id="ARBA00023136"/>
    </source>
</evidence>
<evidence type="ECO:0000256" key="2">
    <source>
        <dbReference type="ARBA" id="ARBA00022692"/>
    </source>
</evidence>
<gene>
    <name evidence="7" type="ORF">E0H92_26105</name>
</gene>
<proteinExistence type="predicted"/>